<feature type="transmembrane region" description="Helical" evidence="21">
    <location>
        <begin position="464"/>
        <end position="483"/>
    </location>
</feature>
<keyword evidence="12" id="KW-0276">Fatty acid metabolism</keyword>
<evidence type="ECO:0000256" key="12">
    <source>
        <dbReference type="ARBA" id="ARBA00022832"/>
    </source>
</evidence>
<evidence type="ECO:0000256" key="14">
    <source>
        <dbReference type="ARBA" id="ARBA00023098"/>
    </source>
</evidence>
<keyword evidence="13 21" id="KW-1133">Transmembrane helix</keyword>
<dbReference type="EMBL" id="JABAYA010000294">
    <property type="protein sequence ID" value="KAF7721201.1"/>
    <property type="molecule type" value="Genomic_DNA"/>
</dbReference>
<dbReference type="UniPathway" id="UPA00378"/>
<dbReference type="FunFam" id="3.40.47.10:FF:000015">
    <property type="entry name" value="3-oxoacyl-[acyl-carrier-protein] synthase, mitochondrial"/>
    <property type="match status" value="1"/>
</dbReference>
<dbReference type="GO" id="GO:0006633">
    <property type="term" value="P:fatty acid biosynthetic process"/>
    <property type="evidence" value="ECO:0007669"/>
    <property type="project" value="UniProtKB-KW"/>
</dbReference>
<keyword evidence="14" id="KW-0443">Lipid metabolism</keyword>
<comment type="caution">
    <text evidence="23">The sequence shown here is derived from an EMBL/GenBank/DDBJ whole genome shotgun (WGS) entry which is preliminary data.</text>
</comment>
<evidence type="ECO:0000256" key="8">
    <source>
        <dbReference type="ARBA" id="ARBA00022676"/>
    </source>
</evidence>
<dbReference type="GO" id="GO:0016758">
    <property type="term" value="F:hexosyltransferase activity"/>
    <property type="evidence" value="ECO:0007669"/>
    <property type="project" value="InterPro"/>
</dbReference>
<feature type="transmembrane region" description="Helical" evidence="21">
    <location>
        <begin position="89"/>
        <end position="115"/>
    </location>
</feature>
<dbReference type="InterPro" id="IPR014031">
    <property type="entry name" value="Ketoacyl_synth_C"/>
</dbReference>
<dbReference type="Proteomes" id="UP000605846">
    <property type="component" value="Unassembled WGS sequence"/>
</dbReference>
<evidence type="ECO:0000256" key="18">
    <source>
        <dbReference type="ARBA" id="ARBA00044350"/>
    </source>
</evidence>
<keyword evidence="9 20" id="KW-0808">Transferase</keyword>
<dbReference type="InterPro" id="IPR017568">
    <property type="entry name" value="3-oxoacyl-ACP_synth-2"/>
</dbReference>
<evidence type="ECO:0000256" key="3">
    <source>
        <dbReference type="ARBA" id="ARBA00005194"/>
    </source>
</evidence>
<dbReference type="FunFam" id="3.40.47.10:FF:000024">
    <property type="entry name" value="3-oxoacyl-[acyl-carrier-protein] synthase, mitochondrial"/>
    <property type="match status" value="1"/>
</dbReference>
<keyword evidence="17" id="KW-0012">Acyltransferase</keyword>
<dbReference type="InterPro" id="IPR000794">
    <property type="entry name" value="Beta-ketoacyl_synthase"/>
</dbReference>
<dbReference type="PANTHER" id="PTHR11712:SF336">
    <property type="entry name" value="3-OXOACYL-[ACYL-CARRIER-PROTEIN] SYNTHASE, MITOCHONDRIAL"/>
    <property type="match status" value="1"/>
</dbReference>
<dbReference type="CDD" id="cd00834">
    <property type="entry name" value="KAS_I_II"/>
    <property type="match status" value="1"/>
</dbReference>
<comment type="subcellular location">
    <subcellularLocation>
        <location evidence="1">Endoplasmic reticulum membrane</location>
        <topology evidence="1">Multi-pass membrane protein</topology>
    </subcellularLocation>
</comment>
<dbReference type="GO" id="GO:0005789">
    <property type="term" value="C:endoplasmic reticulum membrane"/>
    <property type="evidence" value="ECO:0007669"/>
    <property type="project" value="UniProtKB-SubCell"/>
</dbReference>
<dbReference type="Pfam" id="PF00109">
    <property type="entry name" value="ketoacyl-synt"/>
    <property type="match status" value="2"/>
</dbReference>
<dbReference type="GO" id="GO:0004315">
    <property type="term" value="F:3-oxoacyl-[acyl-carrier-protein] synthase activity"/>
    <property type="evidence" value="ECO:0007669"/>
    <property type="project" value="UniProtKB-EC"/>
</dbReference>
<dbReference type="NCBIfam" id="NF005589">
    <property type="entry name" value="PRK07314.1"/>
    <property type="match status" value="1"/>
</dbReference>
<dbReference type="Pfam" id="PF02801">
    <property type="entry name" value="Ketoacyl-synt_C"/>
    <property type="match status" value="1"/>
</dbReference>
<dbReference type="EC" id="2.3.1.41" evidence="6"/>
<keyword evidence="8" id="KW-0328">Glycosyltransferase</keyword>
<dbReference type="InterPro" id="IPR018201">
    <property type="entry name" value="Ketoacyl_synth_AS"/>
</dbReference>
<dbReference type="InterPro" id="IPR016039">
    <property type="entry name" value="Thiolase-like"/>
</dbReference>
<evidence type="ECO:0000256" key="10">
    <source>
        <dbReference type="ARBA" id="ARBA00022692"/>
    </source>
</evidence>
<evidence type="ECO:0000259" key="22">
    <source>
        <dbReference type="PROSITE" id="PS52004"/>
    </source>
</evidence>
<feature type="transmembrane region" description="Helical" evidence="21">
    <location>
        <begin position="121"/>
        <end position="139"/>
    </location>
</feature>
<dbReference type="GO" id="GO:0005739">
    <property type="term" value="C:mitochondrion"/>
    <property type="evidence" value="ECO:0007669"/>
    <property type="project" value="TreeGrafter"/>
</dbReference>
<dbReference type="Pfam" id="PF03155">
    <property type="entry name" value="Alg6_Alg8"/>
    <property type="match status" value="1"/>
</dbReference>
<feature type="transmembrane region" description="Helical" evidence="21">
    <location>
        <begin position="275"/>
        <end position="293"/>
    </location>
</feature>
<evidence type="ECO:0000256" key="20">
    <source>
        <dbReference type="RuleBase" id="RU003694"/>
    </source>
</evidence>
<evidence type="ECO:0000256" key="17">
    <source>
        <dbReference type="ARBA" id="ARBA00023315"/>
    </source>
</evidence>
<evidence type="ECO:0000256" key="7">
    <source>
        <dbReference type="ARBA" id="ARBA00022516"/>
    </source>
</evidence>
<dbReference type="PANTHER" id="PTHR11712">
    <property type="entry name" value="POLYKETIDE SYNTHASE-RELATED"/>
    <property type="match status" value="1"/>
</dbReference>
<comment type="pathway">
    <text evidence="3">Lipid metabolism; fatty acid biosynthesis.</text>
</comment>
<keyword evidence="16" id="KW-0275">Fatty acid biosynthesis</keyword>
<evidence type="ECO:0000313" key="24">
    <source>
        <dbReference type="Proteomes" id="UP000605846"/>
    </source>
</evidence>
<dbReference type="SUPFAM" id="SSF53901">
    <property type="entry name" value="Thiolase-like"/>
    <property type="match status" value="2"/>
</dbReference>
<comment type="similarity">
    <text evidence="4 20">Belongs to the thiolase-like superfamily. Beta-ketoacyl-ACP synthases family.</text>
</comment>
<reference evidence="23" key="1">
    <citation type="submission" date="2020-01" db="EMBL/GenBank/DDBJ databases">
        <title>Genome Sequencing of Three Apophysomyces-Like Fungal Strains Confirms a Novel Fungal Genus in the Mucoromycota with divergent Burkholderia-like Endosymbiotic Bacteria.</title>
        <authorList>
            <person name="Stajich J.E."/>
            <person name="Macias A.M."/>
            <person name="Carter-House D."/>
            <person name="Lovett B."/>
            <person name="Kasson L.R."/>
            <person name="Berry K."/>
            <person name="Grigoriev I."/>
            <person name="Chang Y."/>
            <person name="Spatafora J."/>
            <person name="Kasson M.T."/>
        </authorList>
    </citation>
    <scope>NUCLEOTIDE SEQUENCE</scope>
    <source>
        <strain evidence="23">NRRL A-21654</strain>
    </source>
</reference>
<feature type="transmembrane region" description="Helical" evidence="21">
    <location>
        <begin position="300"/>
        <end position="319"/>
    </location>
</feature>
<keyword evidence="10 21" id="KW-0812">Transmembrane</keyword>
<dbReference type="SMART" id="SM00825">
    <property type="entry name" value="PKS_KS"/>
    <property type="match status" value="1"/>
</dbReference>
<evidence type="ECO:0000256" key="2">
    <source>
        <dbReference type="ARBA" id="ARBA00004922"/>
    </source>
</evidence>
<comment type="pathway">
    <text evidence="2">Protein modification; protein glycosylation.</text>
</comment>
<keyword evidence="24" id="KW-1185">Reference proteome</keyword>
<evidence type="ECO:0000256" key="6">
    <source>
        <dbReference type="ARBA" id="ARBA00013191"/>
    </source>
</evidence>
<evidence type="ECO:0000256" key="5">
    <source>
        <dbReference type="ARBA" id="ARBA00008715"/>
    </source>
</evidence>
<keyword evidence="7" id="KW-0444">Lipid biosynthesis</keyword>
<dbReference type="InterPro" id="IPR004856">
    <property type="entry name" value="Glyco_trans_ALG6/ALG8"/>
</dbReference>
<evidence type="ECO:0000256" key="15">
    <source>
        <dbReference type="ARBA" id="ARBA00023136"/>
    </source>
</evidence>
<evidence type="ECO:0000256" key="1">
    <source>
        <dbReference type="ARBA" id="ARBA00004477"/>
    </source>
</evidence>
<sequence length="900" mass="99438">MIRPVILGLVGFQAPPMYGDYEAQRHWMEITTQLPTSQWYRYDLQWWGLDYPPLTAFHSWLCGKIGSQMQPDWFALDSSRGHESPESKFFMRSTVIVSEALIYIPAVLVFCHILYGTESYLKKYIAATLILMQPALLMIDHGHFQYNSVMLGLALWAINGFLTNHYVLGSIFFCASLAFKQMALYYAPAVFAFLLGKCFQKGPSLFFKLAITVMLTFGILFAPWLTSLDDFLQVVHRIFPVARGLYEDKVANVWCALNIVIKLRQILTLETTLKLSLFTTIVAVLPTSIHLGLSPSRKRFIYALVNSSMAFYLLSFQVHEKSILLPALPITLLMIEEPVAVSIFMRAAMFSMFPLLKREGLALPYFVTTELWNYLARGHGSEVNRTEYYATMDMKKMTNVAFVLWHAIEWMIPPPAHLPDIYTVFNAVISCGIFCTLYLYFVYRQFNLVSSTNHHRKTHMARRVVVTGLGLVTPVGVGVKTAWNNLLNGHCGVTSLAHVPEYEKLPVRIAARVPEGPKDQGQFTPNEWLDRGDERTMAKFTQYALAAARQALNDAEWIPQDDLSKQRTGVCIGSGMGSLEDIVSASLAYSASGHRKISPMFVPRILVNMAAGHLTMKHGFQGPNHAVSTACTTGAHSLGDAARFIQYGDADVMVAGGTEAAIHPLAIAGFAKYEPQGFRISVGSDNLSRAKSLASGYDDHPTASSRPFDSDRSGFVMGEGAGVVVLEELEHAKRRGAKIYAELRGYGLSGDAHHMTAPPEDGRGAALSMKRALAAAKLGSAEIDYINAHATSTPVGDAAENRAIKQVFEGYWNKINVSSTKGATGHLLGAAGSVEAIFTILAVHHNILPPTLNLHKLDEEFNLNYVPLMAQEGKEIRAALTNSFGFGGTNATLCFTKVDK</sequence>
<feature type="transmembrane region" description="Helical" evidence="21">
    <location>
        <begin position="168"/>
        <end position="193"/>
    </location>
</feature>
<feature type="domain" description="Ketosynthase family 3 (KS3)" evidence="22">
    <location>
        <begin position="461"/>
        <end position="897"/>
    </location>
</feature>
<keyword evidence="15 21" id="KW-0472">Membrane</keyword>
<evidence type="ECO:0000256" key="11">
    <source>
        <dbReference type="ARBA" id="ARBA00022824"/>
    </source>
</evidence>
<dbReference type="Gene3D" id="3.40.47.10">
    <property type="match status" value="2"/>
</dbReference>
<feature type="transmembrane region" description="Helical" evidence="21">
    <location>
        <begin position="421"/>
        <end position="443"/>
    </location>
</feature>
<dbReference type="PROSITE" id="PS00606">
    <property type="entry name" value="KS3_1"/>
    <property type="match status" value="1"/>
</dbReference>
<comment type="similarity">
    <text evidence="5">Belongs to the ALG6/ALG8 glucosyltransferase family.</text>
</comment>
<organism evidence="23 24">
    <name type="scientific">Apophysomyces ossiformis</name>
    <dbReference type="NCBI Taxonomy" id="679940"/>
    <lineage>
        <taxon>Eukaryota</taxon>
        <taxon>Fungi</taxon>
        <taxon>Fungi incertae sedis</taxon>
        <taxon>Mucoromycota</taxon>
        <taxon>Mucoromycotina</taxon>
        <taxon>Mucoromycetes</taxon>
        <taxon>Mucorales</taxon>
        <taxon>Mucorineae</taxon>
        <taxon>Mucoraceae</taxon>
        <taxon>Apophysomyces</taxon>
    </lineage>
</organism>
<gene>
    <name evidence="23" type="primary">CEM1</name>
    <name evidence="23" type="ORF">EC973_005119</name>
</gene>
<evidence type="ECO:0000256" key="4">
    <source>
        <dbReference type="ARBA" id="ARBA00008467"/>
    </source>
</evidence>
<dbReference type="InterPro" id="IPR020841">
    <property type="entry name" value="PKS_Beta-ketoAc_synthase_dom"/>
</dbReference>
<dbReference type="PROSITE" id="PS52004">
    <property type="entry name" value="KS3_2"/>
    <property type="match status" value="1"/>
</dbReference>
<evidence type="ECO:0000256" key="13">
    <source>
        <dbReference type="ARBA" id="ARBA00022989"/>
    </source>
</evidence>
<proteinExistence type="inferred from homology"/>
<protein>
    <recommendedName>
        <fullName evidence="19">3-oxoacyl-[acyl-carrier-protein] synthase, mitochondrial</fullName>
        <ecNumber evidence="6">2.3.1.41</ecNumber>
    </recommendedName>
    <alternativeName>
        <fullName evidence="18">Beta-ketoacyl-ACP synthase</fullName>
    </alternativeName>
</protein>
<evidence type="ECO:0000313" key="23">
    <source>
        <dbReference type="EMBL" id="KAF7721201.1"/>
    </source>
</evidence>
<feature type="transmembrane region" description="Helical" evidence="21">
    <location>
        <begin position="205"/>
        <end position="225"/>
    </location>
</feature>
<evidence type="ECO:0000256" key="9">
    <source>
        <dbReference type="ARBA" id="ARBA00022679"/>
    </source>
</evidence>
<keyword evidence="11" id="KW-0256">Endoplasmic reticulum</keyword>
<name>A0A8H7ELE8_9FUNG</name>
<evidence type="ECO:0000256" key="19">
    <source>
        <dbReference type="ARBA" id="ARBA00072686"/>
    </source>
</evidence>
<evidence type="ECO:0000256" key="16">
    <source>
        <dbReference type="ARBA" id="ARBA00023160"/>
    </source>
</evidence>
<dbReference type="OrthoDB" id="5334845at2759"/>
<dbReference type="InterPro" id="IPR014030">
    <property type="entry name" value="Ketoacyl_synth_N"/>
</dbReference>
<accession>A0A8H7ELE8</accession>
<evidence type="ECO:0000256" key="21">
    <source>
        <dbReference type="SAM" id="Phobius"/>
    </source>
</evidence>
<dbReference type="AlphaFoldDB" id="A0A8H7ELE8"/>
<dbReference type="NCBIfam" id="TIGR03150">
    <property type="entry name" value="fabF"/>
    <property type="match status" value="1"/>
</dbReference>